<dbReference type="InterPro" id="IPR028359">
    <property type="entry name" value="UDP_ManNAc/GlcNAc_DH"/>
</dbReference>
<dbReference type="RefSeq" id="WP_256395644.1">
    <property type="nucleotide sequence ID" value="NZ_JANHDJ010000002.1"/>
</dbReference>
<dbReference type="PANTHER" id="PTHR43491:SF5">
    <property type="entry name" value="UDP-N-ACETYL-D-MANNOSAMINE DEHYDROGENASE"/>
    <property type="match status" value="1"/>
</dbReference>
<organism evidence="7 8">
    <name type="scientific">Halohasta litorea</name>
    <dbReference type="NCBI Taxonomy" id="869891"/>
    <lineage>
        <taxon>Archaea</taxon>
        <taxon>Methanobacteriati</taxon>
        <taxon>Methanobacteriota</taxon>
        <taxon>Stenosarchaea group</taxon>
        <taxon>Halobacteria</taxon>
        <taxon>Halobacteriales</taxon>
        <taxon>Haloferacaceae</taxon>
        <taxon>Halohasta</taxon>
    </lineage>
</organism>
<protein>
    <recommendedName>
        <fullName evidence="2">UDP-N-acetyl-D-mannosamine dehydrogenase</fullName>
        <ecNumber evidence="1">1.1.1.336</ecNumber>
    </recommendedName>
    <alternativeName>
        <fullName evidence="3">UDP-ManNAc 6-dehydrogenase</fullName>
    </alternativeName>
</protein>
<evidence type="ECO:0000256" key="3">
    <source>
        <dbReference type="ARBA" id="ARBA00030172"/>
    </source>
</evidence>
<dbReference type="SUPFAM" id="SSF51735">
    <property type="entry name" value="NAD(P)-binding Rossmann-fold domains"/>
    <property type="match status" value="1"/>
</dbReference>
<comment type="similarity">
    <text evidence="5">Belongs to the UDP-glucose/GDP-mannose dehydrogenase family.</text>
</comment>
<comment type="catalytic activity">
    <reaction evidence="4">
        <text>UDP-N-acetyl-alpha-D-mannosamine + 2 NAD(+) + H2O = UDP-N-acetyl-alpha-D-mannosaminouronate + 2 NADH + 3 H(+)</text>
        <dbReference type="Rhea" id="RHEA:25780"/>
        <dbReference type="ChEBI" id="CHEBI:15377"/>
        <dbReference type="ChEBI" id="CHEBI:15378"/>
        <dbReference type="ChEBI" id="CHEBI:57540"/>
        <dbReference type="ChEBI" id="CHEBI:57945"/>
        <dbReference type="ChEBI" id="CHEBI:68623"/>
        <dbReference type="ChEBI" id="CHEBI:70731"/>
        <dbReference type="EC" id="1.1.1.336"/>
    </reaction>
</comment>
<sequence length="446" mass="46191">MIEPLRDPDGSGLAGGDRTLDPTEIGVAVYGLGRTGLALSALSARVVSAVTAADTDGTPVAAIQHGTSPVSDPLLSECLVEAADRGLRATTDLPEAAAESTVHLVAVTTGLREDDVPDLSRLRATVRDIATEISPGDVVVLTTPVPPGTTEGIVESTLVEQSGLSADEFGLAVCALPADPSLRSIRTGDLVVAGTDRRASSVAAELCSSLTTGTVSTTPQLTTAECVGAVERTATEMLRSLSNELAVSAPDVDVPAVAELVSMRSDLPVPGPGVDGQEPIGAGFLRDAFVGRTPLLDSVYESSRGFPSLIAETVLDTLDHHPPTEGNTETTILVLGVPSEEGGSSAETMPVSVLIRELTRAETRPLVCDPVADLPRSLTPHTVSIQSATGLDPDAVVVLSFRLAFEDIDWSAYDDAVVIDCCGSELDDVDTDVRRLGASDLLTNRE</sequence>
<dbReference type="Pfam" id="PF03721">
    <property type="entry name" value="UDPG_MGDP_dh_N"/>
    <property type="match status" value="1"/>
</dbReference>
<dbReference type="GO" id="GO:0089714">
    <property type="term" value="F:UDP-N-acetyl-D-mannosamine dehydrogenase activity"/>
    <property type="evidence" value="ECO:0007669"/>
    <property type="project" value="UniProtKB-EC"/>
</dbReference>
<dbReference type="InterPro" id="IPR001732">
    <property type="entry name" value="UDP-Glc/GDP-Man_DH_N"/>
</dbReference>
<dbReference type="InterPro" id="IPR036291">
    <property type="entry name" value="NAD(P)-bd_dom_sf"/>
</dbReference>
<evidence type="ECO:0000256" key="1">
    <source>
        <dbReference type="ARBA" id="ARBA00012935"/>
    </source>
</evidence>
<dbReference type="PIRSF" id="PIRSF500136">
    <property type="entry name" value="UDP_ManNAc_DH"/>
    <property type="match status" value="1"/>
</dbReference>
<keyword evidence="8" id="KW-1185">Reference proteome</keyword>
<dbReference type="PIRSF" id="PIRSF000124">
    <property type="entry name" value="UDPglc_GDPman_dh"/>
    <property type="match status" value="1"/>
</dbReference>
<feature type="domain" description="UDP-glucose/GDP-mannose dehydrogenase N-terminal" evidence="6">
    <location>
        <begin position="27"/>
        <end position="175"/>
    </location>
</feature>
<dbReference type="EC" id="1.1.1.336" evidence="1"/>
<evidence type="ECO:0000256" key="5">
    <source>
        <dbReference type="PIRNR" id="PIRNR000124"/>
    </source>
</evidence>
<evidence type="ECO:0000313" key="7">
    <source>
        <dbReference type="EMBL" id="MFD1641981.1"/>
    </source>
</evidence>
<evidence type="ECO:0000259" key="6">
    <source>
        <dbReference type="Pfam" id="PF03721"/>
    </source>
</evidence>
<dbReference type="InterPro" id="IPR017476">
    <property type="entry name" value="UDP-Glc/GDP-Man"/>
</dbReference>
<dbReference type="PANTHER" id="PTHR43491">
    <property type="entry name" value="UDP-N-ACETYL-D-MANNOSAMINE DEHYDROGENASE"/>
    <property type="match status" value="1"/>
</dbReference>
<comment type="caution">
    <text evidence="7">The sequence shown here is derived from an EMBL/GenBank/DDBJ whole genome shotgun (WGS) entry which is preliminary data.</text>
</comment>
<evidence type="ECO:0000256" key="2">
    <source>
        <dbReference type="ARBA" id="ARBA00016796"/>
    </source>
</evidence>
<gene>
    <name evidence="7" type="ORF">ACFSBW_08860</name>
</gene>
<reference evidence="7 8" key="1">
    <citation type="journal article" date="2019" name="Int. J. Syst. Evol. Microbiol.">
        <title>The Global Catalogue of Microorganisms (GCM) 10K type strain sequencing project: providing services to taxonomists for standard genome sequencing and annotation.</title>
        <authorList>
            <consortium name="The Broad Institute Genomics Platform"/>
            <consortium name="The Broad Institute Genome Sequencing Center for Infectious Disease"/>
            <person name="Wu L."/>
            <person name="Ma J."/>
        </authorList>
    </citation>
    <scope>NUCLEOTIDE SEQUENCE [LARGE SCALE GENOMIC DNA]</scope>
    <source>
        <strain evidence="7 8">CGMCC 1.10593</strain>
    </source>
</reference>
<name>A0ABD6D7M7_9EURY</name>
<evidence type="ECO:0000256" key="4">
    <source>
        <dbReference type="ARBA" id="ARBA00049130"/>
    </source>
</evidence>
<dbReference type="EMBL" id="JBHUDM010000002">
    <property type="protein sequence ID" value="MFD1641981.1"/>
    <property type="molecule type" value="Genomic_DNA"/>
</dbReference>
<evidence type="ECO:0000313" key="8">
    <source>
        <dbReference type="Proteomes" id="UP001597052"/>
    </source>
</evidence>
<dbReference type="Proteomes" id="UP001597052">
    <property type="component" value="Unassembled WGS sequence"/>
</dbReference>
<dbReference type="AlphaFoldDB" id="A0ABD6D7M7"/>
<dbReference type="Gene3D" id="3.40.50.720">
    <property type="entry name" value="NAD(P)-binding Rossmann-like Domain"/>
    <property type="match status" value="1"/>
</dbReference>
<proteinExistence type="inferred from homology"/>
<accession>A0ABD6D7M7</accession>